<dbReference type="AlphaFoldDB" id="A0A6C0ARW4"/>
<name>A0A6C0ARW4_9ZZZZ</name>
<evidence type="ECO:0000256" key="1">
    <source>
        <dbReference type="SAM" id="Coils"/>
    </source>
</evidence>
<evidence type="ECO:0000313" key="2">
    <source>
        <dbReference type="EMBL" id="QHS82005.1"/>
    </source>
</evidence>
<accession>A0A6C0ARW4</accession>
<proteinExistence type="predicted"/>
<protein>
    <submittedName>
        <fullName evidence="2">Uncharacterized protein</fullName>
    </submittedName>
</protein>
<reference evidence="2" key="1">
    <citation type="journal article" date="2020" name="Nature">
        <title>Giant virus diversity and host interactions through global metagenomics.</title>
        <authorList>
            <person name="Schulz F."/>
            <person name="Roux S."/>
            <person name="Paez-Espino D."/>
            <person name="Jungbluth S."/>
            <person name="Walsh D.A."/>
            <person name="Denef V.J."/>
            <person name="McMahon K.D."/>
            <person name="Konstantinidis K.T."/>
            <person name="Eloe-Fadrosh E.A."/>
            <person name="Kyrpides N.C."/>
            <person name="Woyke T."/>
        </authorList>
    </citation>
    <scope>NUCLEOTIDE SEQUENCE</scope>
    <source>
        <strain evidence="2">GVMAG-S-1101165-79</strain>
    </source>
</reference>
<sequence length="120" mass="14313">MRIIQLIEEKDKKFMHIQAVIEAKRNMLINKQQKLAKIAKQNQFLETVKTDYLKYYNYITQQKCEQIQAMELLNTYIKDLSETGQLTKQNMEDVKSEQEKIMNEVNSIKRNLDNIIDNVN</sequence>
<keyword evidence="1" id="KW-0175">Coiled coil</keyword>
<dbReference type="EMBL" id="MN740762">
    <property type="protein sequence ID" value="QHS82005.1"/>
    <property type="molecule type" value="Genomic_DNA"/>
</dbReference>
<organism evidence="2">
    <name type="scientific">viral metagenome</name>
    <dbReference type="NCBI Taxonomy" id="1070528"/>
    <lineage>
        <taxon>unclassified sequences</taxon>
        <taxon>metagenomes</taxon>
        <taxon>organismal metagenomes</taxon>
    </lineage>
</organism>
<feature type="coiled-coil region" evidence="1">
    <location>
        <begin position="91"/>
        <end position="118"/>
    </location>
</feature>